<dbReference type="EMBL" id="CP054143">
    <property type="protein sequence ID" value="QKJ67827.1"/>
    <property type="molecule type" value="Genomic_DNA"/>
</dbReference>
<evidence type="ECO:0000259" key="1">
    <source>
        <dbReference type="Pfam" id="PF03992"/>
    </source>
</evidence>
<keyword evidence="3" id="KW-1185">Reference proteome</keyword>
<dbReference type="AlphaFoldDB" id="A0A6M8T1E8"/>
<reference evidence="2 3" key="1">
    <citation type="submission" date="2020-05" db="EMBL/GenBank/DDBJ databases">
        <title>Complete genome sequence of Deefgea sp. D17.</title>
        <authorList>
            <person name="Bae J.-W."/>
            <person name="Han J.E."/>
        </authorList>
    </citation>
    <scope>NUCLEOTIDE SEQUENCE [LARGE SCALE GENOMIC DNA]</scope>
    <source>
        <strain evidence="2 3">D17</strain>
    </source>
</reference>
<dbReference type="Gene3D" id="3.30.70.100">
    <property type="match status" value="1"/>
</dbReference>
<accession>A0A6M8T1E8</accession>
<dbReference type="KEGG" id="dee:HQN60_14460"/>
<dbReference type="GO" id="GO:0004497">
    <property type="term" value="F:monooxygenase activity"/>
    <property type="evidence" value="ECO:0007669"/>
    <property type="project" value="UniProtKB-KW"/>
</dbReference>
<dbReference type="PANTHER" id="PTHR37811">
    <property type="entry name" value="BLL5343 PROTEIN"/>
    <property type="match status" value="1"/>
</dbReference>
<name>A0A6M8T1E8_9NEIS</name>
<feature type="domain" description="ABM" evidence="1">
    <location>
        <begin position="18"/>
        <end position="88"/>
    </location>
</feature>
<keyword evidence="2" id="KW-0503">Monooxygenase</keyword>
<keyword evidence="2" id="KW-0560">Oxidoreductase</keyword>
<dbReference type="Pfam" id="PF03992">
    <property type="entry name" value="ABM"/>
    <property type="match status" value="1"/>
</dbReference>
<dbReference type="RefSeq" id="WP_173534328.1">
    <property type="nucleotide sequence ID" value="NZ_CP054143.1"/>
</dbReference>
<evidence type="ECO:0000313" key="2">
    <source>
        <dbReference type="EMBL" id="QKJ67827.1"/>
    </source>
</evidence>
<dbReference type="SUPFAM" id="SSF54909">
    <property type="entry name" value="Dimeric alpha+beta barrel"/>
    <property type="match status" value="1"/>
</dbReference>
<dbReference type="Proteomes" id="UP000504844">
    <property type="component" value="Chromosome"/>
</dbReference>
<dbReference type="InterPro" id="IPR007138">
    <property type="entry name" value="ABM_dom"/>
</dbReference>
<dbReference type="PANTHER" id="PTHR37811:SF2">
    <property type="entry name" value="ABM DOMAIN-CONTAINING PROTEIN"/>
    <property type="match status" value="1"/>
</dbReference>
<organism evidence="2 3">
    <name type="scientific">Deefgea piscis</name>
    <dbReference type="NCBI Taxonomy" id="2739061"/>
    <lineage>
        <taxon>Bacteria</taxon>
        <taxon>Pseudomonadati</taxon>
        <taxon>Pseudomonadota</taxon>
        <taxon>Betaproteobacteria</taxon>
        <taxon>Neisseriales</taxon>
        <taxon>Chitinibacteraceae</taxon>
        <taxon>Deefgea</taxon>
    </lineage>
</organism>
<proteinExistence type="predicted"/>
<sequence length="111" mass="12668">MTTENQHPSYANTPKPPYYAVIFTSSRTEDDQGYAEMAEKMLALAQQQPGFLGVESARASIGITVSYWADLASIQNWKAHSEHQLAQKSGRAQWYSQYKTRIAKVERDYEF</sequence>
<protein>
    <submittedName>
        <fullName evidence="2">Antibiotic biosynthesis monooxygenase</fullName>
    </submittedName>
</protein>
<gene>
    <name evidence="2" type="ORF">HQN60_14460</name>
</gene>
<dbReference type="InterPro" id="IPR011008">
    <property type="entry name" value="Dimeric_a/b-barrel"/>
</dbReference>
<evidence type="ECO:0000313" key="3">
    <source>
        <dbReference type="Proteomes" id="UP000504844"/>
    </source>
</evidence>
<dbReference type="InterPro" id="IPR052936">
    <property type="entry name" value="Jasmonate_Hydroxylase-like"/>
</dbReference>